<dbReference type="PANTHER" id="PTHR11524">
    <property type="entry name" value="60S RIBOSOMAL PROTEIN L7"/>
    <property type="match status" value="1"/>
</dbReference>
<protein>
    <submittedName>
        <fullName evidence="3">Ribosomal protein L30 N-terminal domain-containing protein</fullName>
    </submittedName>
</protein>
<proteinExistence type="predicted"/>
<dbReference type="GO" id="GO:0000463">
    <property type="term" value="P:maturation of LSU-rRNA from tricistronic rRNA transcript (SSU-rRNA, 5.8S rRNA, LSU-rRNA)"/>
    <property type="evidence" value="ECO:0007669"/>
    <property type="project" value="TreeGrafter"/>
</dbReference>
<evidence type="ECO:0000259" key="1">
    <source>
        <dbReference type="Pfam" id="PF08079"/>
    </source>
</evidence>
<keyword evidence="2" id="KW-1185">Reference proteome</keyword>
<dbReference type="AlphaFoldDB" id="A0A915JIF7"/>
<dbReference type="Proteomes" id="UP000887565">
    <property type="component" value="Unplaced"/>
</dbReference>
<reference evidence="3" key="1">
    <citation type="submission" date="2022-11" db="UniProtKB">
        <authorList>
            <consortium name="WormBaseParasite"/>
        </authorList>
    </citation>
    <scope>IDENTIFICATION</scope>
</reference>
<organism evidence="2 3">
    <name type="scientific">Romanomermis culicivorax</name>
    <name type="common">Nematode worm</name>
    <dbReference type="NCBI Taxonomy" id="13658"/>
    <lineage>
        <taxon>Eukaryota</taxon>
        <taxon>Metazoa</taxon>
        <taxon>Ecdysozoa</taxon>
        <taxon>Nematoda</taxon>
        <taxon>Enoplea</taxon>
        <taxon>Dorylaimia</taxon>
        <taxon>Mermithida</taxon>
        <taxon>Mermithoidea</taxon>
        <taxon>Mermithidae</taxon>
        <taxon>Romanomermis</taxon>
    </lineage>
</organism>
<dbReference type="WBParaSite" id="nRc.2.0.1.t25903-RA">
    <property type="protein sequence ID" value="nRc.2.0.1.t25903-RA"/>
    <property type="gene ID" value="nRc.2.0.1.g25903"/>
</dbReference>
<dbReference type="GO" id="GO:0003735">
    <property type="term" value="F:structural constituent of ribosome"/>
    <property type="evidence" value="ECO:0007669"/>
    <property type="project" value="TreeGrafter"/>
</dbReference>
<dbReference type="PANTHER" id="PTHR11524:SF16">
    <property type="entry name" value="LARGE RIBOSOMAL SUBUNIT PROTEIN UL30"/>
    <property type="match status" value="1"/>
</dbReference>
<evidence type="ECO:0000313" key="3">
    <source>
        <dbReference type="WBParaSite" id="nRc.2.0.1.t25903-RA"/>
    </source>
</evidence>
<feature type="domain" description="Large ribosomal subunit protein uL30 N-terminal eukaryotes" evidence="1">
    <location>
        <begin position="21"/>
        <end position="92"/>
    </location>
</feature>
<dbReference type="GO" id="GO:0022625">
    <property type="term" value="C:cytosolic large ribosomal subunit"/>
    <property type="evidence" value="ECO:0007669"/>
    <property type="project" value="TreeGrafter"/>
</dbReference>
<dbReference type="GO" id="GO:0003723">
    <property type="term" value="F:RNA binding"/>
    <property type="evidence" value="ECO:0007669"/>
    <property type="project" value="TreeGrafter"/>
</dbReference>
<sequence>MTEVDSKAKTATPKKRRLPAIPETLLVRRKQTAEQKTKALKASVLARKARLVRKREIFRRAEKYIREHRRKEHQLKRLTLEAKKNGNFYVPAEPRLAFVIRIVG</sequence>
<accession>A0A915JIF7</accession>
<dbReference type="InterPro" id="IPR012988">
    <property type="entry name" value="Ribosomal_uL30_N_euk"/>
</dbReference>
<dbReference type="Pfam" id="PF08079">
    <property type="entry name" value="Ribosomal_L30_N"/>
    <property type="match status" value="1"/>
</dbReference>
<dbReference type="InterPro" id="IPR039699">
    <property type="entry name" value="Ribosomal_uL30"/>
</dbReference>
<evidence type="ECO:0000313" key="2">
    <source>
        <dbReference type="Proteomes" id="UP000887565"/>
    </source>
</evidence>
<name>A0A915JIF7_ROMCU</name>